<reference evidence="2" key="1">
    <citation type="submission" date="2021-01" db="EMBL/GenBank/DDBJ databases">
        <title>Caligus Genome Assembly.</title>
        <authorList>
            <person name="Gallardo-Escarate C."/>
        </authorList>
    </citation>
    <scope>NUCLEOTIDE SEQUENCE [LARGE SCALE GENOMIC DNA]</scope>
</reference>
<name>A0A7T8KE49_CALRO</name>
<proteinExistence type="predicted"/>
<sequence length="62" mass="6605">MKVSMNGVGRMYAPGQLCSRRAYKGPNMPLGGCQRLFMFLEASSPPGIVPVLPVATPPLKVS</sequence>
<protein>
    <submittedName>
        <fullName evidence="1">Uncharacterized protein</fullName>
    </submittedName>
</protein>
<dbReference type="AlphaFoldDB" id="A0A7T8KE49"/>
<accession>A0A7T8KE49</accession>
<gene>
    <name evidence="1" type="ORF">FKW44_007030</name>
</gene>
<dbReference type="Proteomes" id="UP000595437">
    <property type="component" value="Chromosome 4"/>
</dbReference>
<feature type="non-terminal residue" evidence="1">
    <location>
        <position position="62"/>
    </location>
</feature>
<dbReference type="EMBL" id="CP045893">
    <property type="protein sequence ID" value="QQP54253.1"/>
    <property type="molecule type" value="Genomic_DNA"/>
</dbReference>
<evidence type="ECO:0000313" key="2">
    <source>
        <dbReference type="Proteomes" id="UP000595437"/>
    </source>
</evidence>
<evidence type="ECO:0000313" key="1">
    <source>
        <dbReference type="EMBL" id="QQP54253.1"/>
    </source>
</evidence>
<keyword evidence="2" id="KW-1185">Reference proteome</keyword>
<organism evidence="1 2">
    <name type="scientific">Caligus rogercresseyi</name>
    <name type="common">Sea louse</name>
    <dbReference type="NCBI Taxonomy" id="217165"/>
    <lineage>
        <taxon>Eukaryota</taxon>
        <taxon>Metazoa</taxon>
        <taxon>Ecdysozoa</taxon>
        <taxon>Arthropoda</taxon>
        <taxon>Crustacea</taxon>
        <taxon>Multicrustacea</taxon>
        <taxon>Hexanauplia</taxon>
        <taxon>Copepoda</taxon>
        <taxon>Siphonostomatoida</taxon>
        <taxon>Caligidae</taxon>
        <taxon>Caligus</taxon>
    </lineage>
</organism>